<evidence type="ECO:0000256" key="2">
    <source>
        <dbReference type="ARBA" id="ARBA00022729"/>
    </source>
</evidence>
<dbReference type="Gene3D" id="3.40.190.10">
    <property type="entry name" value="Periplasmic binding protein-like II"/>
    <property type="match status" value="2"/>
</dbReference>
<gene>
    <name evidence="3" type="ORF">QQ020_29310</name>
</gene>
<evidence type="ECO:0000313" key="4">
    <source>
        <dbReference type="Proteomes" id="UP001172083"/>
    </source>
</evidence>
<dbReference type="InterPro" id="IPR026045">
    <property type="entry name" value="Ferric-bd"/>
</dbReference>
<dbReference type="PROSITE" id="PS51257">
    <property type="entry name" value="PROKAR_LIPOPROTEIN"/>
    <property type="match status" value="1"/>
</dbReference>
<dbReference type="Proteomes" id="UP001172083">
    <property type="component" value="Unassembled WGS sequence"/>
</dbReference>
<accession>A0ABT8LEL7</accession>
<dbReference type="Pfam" id="PF13343">
    <property type="entry name" value="SBP_bac_6"/>
    <property type="match status" value="1"/>
</dbReference>
<keyword evidence="4" id="KW-1185">Reference proteome</keyword>
<comment type="caution">
    <text evidence="3">The sequence shown here is derived from an EMBL/GenBank/DDBJ whole genome shotgun (WGS) entry which is preliminary data.</text>
</comment>
<dbReference type="EMBL" id="JAUJEB010000008">
    <property type="protein sequence ID" value="MDN5216202.1"/>
    <property type="molecule type" value="Genomic_DNA"/>
</dbReference>
<dbReference type="CDD" id="cd13542">
    <property type="entry name" value="PBP2_FutA1_ilke"/>
    <property type="match status" value="1"/>
</dbReference>
<dbReference type="PANTHER" id="PTHR30006">
    <property type="entry name" value="THIAMINE-BINDING PERIPLASMIC PROTEIN-RELATED"/>
    <property type="match status" value="1"/>
</dbReference>
<keyword evidence="2" id="KW-0732">Signal</keyword>
<protein>
    <submittedName>
        <fullName evidence="3">Fe(3+) ABC transporter substrate-binding protein</fullName>
    </submittedName>
</protein>
<dbReference type="PANTHER" id="PTHR30006:SF15">
    <property type="entry name" value="IRON-UTILIZATION PERIPLASMIC PROTEIN"/>
    <property type="match status" value="1"/>
</dbReference>
<evidence type="ECO:0000313" key="3">
    <source>
        <dbReference type="EMBL" id="MDN5216202.1"/>
    </source>
</evidence>
<dbReference type="SUPFAM" id="SSF53850">
    <property type="entry name" value="Periplasmic binding protein-like II"/>
    <property type="match status" value="1"/>
</dbReference>
<proteinExistence type="inferred from homology"/>
<organism evidence="3 4">
    <name type="scientific">Agaribacillus aureus</name>
    <dbReference type="NCBI Taxonomy" id="3051825"/>
    <lineage>
        <taxon>Bacteria</taxon>
        <taxon>Pseudomonadati</taxon>
        <taxon>Bacteroidota</taxon>
        <taxon>Cytophagia</taxon>
        <taxon>Cytophagales</taxon>
        <taxon>Splendidivirgaceae</taxon>
        <taxon>Agaribacillus</taxon>
    </lineage>
</organism>
<name>A0ABT8LEL7_9BACT</name>
<comment type="similarity">
    <text evidence="1">Belongs to the bacterial solute-binding protein 1 family.</text>
</comment>
<dbReference type="PIRSF" id="PIRSF002825">
    <property type="entry name" value="CfbpA"/>
    <property type="match status" value="1"/>
</dbReference>
<sequence>MFKNKLFILIAVGMGFLMYSCGSEKARNQEESPEEQVVNVYTHRHYDVDKQLFADFTTETGIKVNVVNASADELIQKMELEGDKSPADVLITVDAGRLHRAKEKGLIKAVKSTVLEDNIPSKFRDPEGHWFGVTYRARVIVYAPDRVNETDLSTYESLIDDKWKGKLLIRSSSNIYNQSLMASLIAANGEDGAKAWAEGMVKNMAREPKGSDRDQVKAIASGIGDIAVVNTYYIGKLLNSKVEEEVTAGKAVKVFFPNQGEGRGTHINVSGAAVAKHAPNEANAVKFIEYLSGDKAQSVFAGANYEYPVKPGVKVAELLDSWGTFKSDAINLSVLGENNQAAVMLFDEVGWK</sequence>
<dbReference type="RefSeq" id="WP_346761540.1">
    <property type="nucleotide sequence ID" value="NZ_JAUJEB010000008.1"/>
</dbReference>
<evidence type="ECO:0000256" key="1">
    <source>
        <dbReference type="ARBA" id="ARBA00008520"/>
    </source>
</evidence>
<reference evidence="3" key="1">
    <citation type="submission" date="2023-06" db="EMBL/GenBank/DDBJ databases">
        <title>Genomic of Agaribacillus aureum.</title>
        <authorList>
            <person name="Wang G."/>
        </authorList>
    </citation>
    <scope>NUCLEOTIDE SEQUENCE</scope>
    <source>
        <strain evidence="3">BMA12</strain>
    </source>
</reference>